<dbReference type="RefSeq" id="WP_224517658.1">
    <property type="nucleotide sequence ID" value="NZ_CP086136.1"/>
</dbReference>
<evidence type="ECO:0000313" key="5">
    <source>
        <dbReference type="Proteomes" id="UP000664702"/>
    </source>
</evidence>
<sequence length="133" mass="14959">MIRSNGIKWQMFRRWNVAVRCAVEVGRELLMSLRQRIENLGPYQSLLLLAVPTATVEPLKLVAVAVAGEGHWIAGTVMIAACYLLSLVLVERLFVIVKPKLLTIPWFATLWATVLAVRAWIASSFRRLREGTS</sequence>
<feature type="transmembrane region" description="Helical" evidence="1">
    <location>
        <begin position="46"/>
        <end position="66"/>
    </location>
</feature>
<keyword evidence="1" id="KW-0812">Transmembrane</keyword>
<proteinExistence type="predicted"/>
<dbReference type="Proteomes" id="UP000664702">
    <property type="component" value="Chromosome"/>
</dbReference>
<dbReference type="EMBL" id="CP086136">
    <property type="protein sequence ID" value="UEM13341.1"/>
    <property type="molecule type" value="Genomic_DNA"/>
</dbReference>
<feature type="transmembrane region" description="Helical" evidence="1">
    <location>
        <begin position="102"/>
        <end position="121"/>
    </location>
</feature>
<reference evidence="3 4" key="1">
    <citation type="journal article" date="2017" name="Syst. Appl. Microbiol.">
        <title>Soybeans inoculated with root zone soils of Canadian native legumes harbour diverse and novel Bradyrhizobium spp. that possess agricultural potential.</title>
        <authorList>
            <person name="Bromfield E.S.P."/>
            <person name="Cloutier S."/>
            <person name="Tambong J.T."/>
            <person name="Tran Thi T.V."/>
        </authorList>
    </citation>
    <scope>NUCLEOTIDE SEQUENCE [LARGE SCALE GENOMIC DNA]</scope>
    <source>
        <strain evidence="3 4">323S2</strain>
    </source>
</reference>
<evidence type="ECO:0000313" key="2">
    <source>
        <dbReference type="EMBL" id="UEM13341.1"/>
    </source>
</evidence>
<keyword evidence="1" id="KW-1133">Transmembrane helix</keyword>
<accession>A0A9X9Y097</accession>
<dbReference type="EMBL" id="CP088280">
    <property type="protein sequence ID" value="UGX93959.1"/>
    <property type="molecule type" value="Genomic_DNA"/>
</dbReference>
<organism evidence="2 5">
    <name type="scientific">Bradyrhizobium barranii subsp. barranii</name>
    <dbReference type="NCBI Taxonomy" id="2823807"/>
    <lineage>
        <taxon>Bacteria</taxon>
        <taxon>Pseudomonadati</taxon>
        <taxon>Pseudomonadota</taxon>
        <taxon>Alphaproteobacteria</taxon>
        <taxon>Hyphomicrobiales</taxon>
        <taxon>Nitrobacteraceae</taxon>
        <taxon>Bradyrhizobium</taxon>
        <taxon>Bradyrhizobium barranii</taxon>
    </lineage>
</organism>
<evidence type="ECO:0000256" key="1">
    <source>
        <dbReference type="SAM" id="Phobius"/>
    </source>
</evidence>
<evidence type="ECO:0000313" key="4">
    <source>
        <dbReference type="Proteomes" id="UP000564836"/>
    </source>
</evidence>
<dbReference type="KEGG" id="bban:J4G43_003080"/>
<feature type="transmembrane region" description="Helical" evidence="1">
    <location>
        <begin position="72"/>
        <end position="90"/>
    </location>
</feature>
<gene>
    <name evidence="3" type="ORF">G6321_00051815</name>
    <name evidence="2" type="ORF">J4G43_003080</name>
</gene>
<evidence type="ECO:0000313" key="3">
    <source>
        <dbReference type="EMBL" id="UGX93959.1"/>
    </source>
</evidence>
<name>A0A9X9Y097_9BRAD</name>
<dbReference type="AlphaFoldDB" id="A0A9X9Y097"/>
<protein>
    <submittedName>
        <fullName evidence="2">Uncharacterized protein</fullName>
    </submittedName>
</protein>
<reference evidence="4 5" key="2">
    <citation type="journal article" date="2022" name="Int. J. Syst. Evol. Microbiol.">
        <title>Strains of Bradyrhizobium barranii sp. nov. associated with legumes native to Canada are symbionts of soybeans and belong to different subspecies (subsp. barranii subsp. nov. and subsp. apii subsp. nov.) and symbiovars (sv. glycinearum and sv. septentrionale).</title>
        <authorList>
            <person name="Bromfield E.S.P."/>
            <person name="Cloutier S."/>
            <person name="Wasai-Hara S."/>
            <person name="Minamisawa K."/>
        </authorList>
    </citation>
    <scope>NUCLEOTIDE SEQUENCE [LARGE SCALE GENOMIC DNA]</scope>
    <source>
        <strain evidence="5">144S4</strain>
        <strain evidence="3 4">323S2</strain>
    </source>
</reference>
<dbReference type="Proteomes" id="UP000564836">
    <property type="component" value="Chromosome"/>
</dbReference>
<keyword evidence="1" id="KW-0472">Membrane</keyword>